<keyword evidence="9" id="KW-0227">DNA damage</keyword>
<organism evidence="23 24">
    <name type="scientific">Sedimentibacter hydroxybenzoicus DSM 7310</name>
    <dbReference type="NCBI Taxonomy" id="1123245"/>
    <lineage>
        <taxon>Bacteria</taxon>
        <taxon>Bacillati</taxon>
        <taxon>Bacillota</taxon>
        <taxon>Tissierellia</taxon>
        <taxon>Sedimentibacter</taxon>
    </lineage>
</organism>
<name>A0A974BK35_SEDHY</name>
<dbReference type="FunFam" id="1.10.8.50:FF:000003">
    <property type="entry name" value="Formamidopyrimidine-DNA glycosylase"/>
    <property type="match status" value="1"/>
</dbReference>
<evidence type="ECO:0000256" key="7">
    <source>
        <dbReference type="ARBA" id="ARBA00016240"/>
    </source>
</evidence>
<evidence type="ECO:0000256" key="8">
    <source>
        <dbReference type="ARBA" id="ARBA00022723"/>
    </source>
</evidence>
<dbReference type="GO" id="GO:0003684">
    <property type="term" value="F:damaged DNA binding"/>
    <property type="evidence" value="ECO:0007669"/>
    <property type="project" value="InterPro"/>
</dbReference>
<dbReference type="GO" id="GO:0006284">
    <property type="term" value="P:base-excision repair"/>
    <property type="evidence" value="ECO:0007669"/>
    <property type="project" value="InterPro"/>
</dbReference>
<dbReference type="RefSeq" id="WP_179238254.1">
    <property type="nucleotide sequence ID" value="NZ_JACBNQ010000010.1"/>
</dbReference>
<evidence type="ECO:0000256" key="18">
    <source>
        <dbReference type="ARBA" id="ARBA00030638"/>
    </source>
</evidence>
<evidence type="ECO:0000256" key="5">
    <source>
        <dbReference type="ARBA" id="ARBA00012024"/>
    </source>
</evidence>
<evidence type="ECO:0000256" key="13">
    <source>
        <dbReference type="ARBA" id="ARBA00023125"/>
    </source>
</evidence>
<dbReference type="PROSITE" id="PS51066">
    <property type="entry name" value="ZF_FPG_2"/>
    <property type="match status" value="1"/>
</dbReference>
<feature type="domain" description="FPG-type" evidence="21">
    <location>
        <begin position="235"/>
        <end position="269"/>
    </location>
</feature>
<dbReference type="GO" id="GO:0003690">
    <property type="term" value="F:double-stranded DNA binding"/>
    <property type="evidence" value="ECO:0007669"/>
    <property type="project" value="UniProtKB-ARBA"/>
</dbReference>
<keyword evidence="8" id="KW-0479">Metal-binding</keyword>
<comment type="catalytic activity">
    <reaction evidence="19">
        <text>2'-deoxyribonucleotide-(2'-deoxyribose 5'-phosphate)-2'-deoxyribonucleotide-DNA = a 3'-end 2'-deoxyribonucleotide-(2,3-dehydro-2,3-deoxyribose 5'-phosphate)-DNA + a 5'-end 5'-phospho-2'-deoxyribonucleoside-DNA + H(+)</text>
        <dbReference type="Rhea" id="RHEA:66592"/>
        <dbReference type="Rhea" id="RHEA-COMP:13180"/>
        <dbReference type="Rhea" id="RHEA-COMP:16897"/>
        <dbReference type="Rhea" id="RHEA-COMP:17067"/>
        <dbReference type="ChEBI" id="CHEBI:15378"/>
        <dbReference type="ChEBI" id="CHEBI:136412"/>
        <dbReference type="ChEBI" id="CHEBI:157695"/>
        <dbReference type="ChEBI" id="CHEBI:167181"/>
        <dbReference type="EC" id="4.2.99.18"/>
    </reaction>
</comment>
<keyword evidence="12" id="KW-0862">Zinc</keyword>
<evidence type="ECO:0000256" key="9">
    <source>
        <dbReference type="ARBA" id="ARBA00022763"/>
    </source>
</evidence>
<reference evidence="23" key="1">
    <citation type="submission" date="2020-07" db="EMBL/GenBank/DDBJ databases">
        <title>Genomic analysis of a strain of Sedimentibacter Hydroxybenzoicus DSM7310.</title>
        <authorList>
            <person name="Ma S."/>
        </authorList>
    </citation>
    <scope>NUCLEOTIDE SEQUENCE</scope>
    <source>
        <strain evidence="23">DSM 7310</strain>
    </source>
</reference>
<dbReference type="InterPro" id="IPR010663">
    <property type="entry name" value="Znf_FPG/IleRS"/>
</dbReference>
<dbReference type="InterPro" id="IPR010979">
    <property type="entry name" value="Ribosomal_uS13-like_H2TH"/>
</dbReference>
<dbReference type="EC" id="4.2.99.18" evidence="6"/>
<evidence type="ECO:0000256" key="4">
    <source>
        <dbReference type="ARBA" id="ARBA00011245"/>
    </source>
</evidence>
<evidence type="ECO:0000259" key="21">
    <source>
        <dbReference type="PROSITE" id="PS51066"/>
    </source>
</evidence>
<keyword evidence="13" id="KW-0238">DNA-binding</keyword>
<keyword evidence="14" id="KW-0234">DNA repair</keyword>
<evidence type="ECO:0000256" key="15">
    <source>
        <dbReference type="ARBA" id="ARBA00023239"/>
    </source>
</evidence>
<dbReference type="Pfam" id="PF01149">
    <property type="entry name" value="Fapy_DNA_glyco"/>
    <property type="match status" value="1"/>
</dbReference>
<evidence type="ECO:0000256" key="17">
    <source>
        <dbReference type="ARBA" id="ARBA00023295"/>
    </source>
</evidence>
<dbReference type="Pfam" id="PF06831">
    <property type="entry name" value="H2TH"/>
    <property type="match status" value="1"/>
</dbReference>
<keyword evidence="17 23" id="KW-0326">Glycosidase</keyword>
<feature type="domain" description="Formamidopyrimidine-DNA glycosylase catalytic" evidence="22">
    <location>
        <begin position="2"/>
        <end position="106"/>
    </location>
</feature>
<evidence type="ECO:0000256" key="19">
    <source>
        <dbReference type="ARBA" id="ARBA00044632"/>
    </source>
</evidence>
<comment type="catalytic activity">
    <reaction evidence="1">
        <text>Hydrolysis of DNA containing ring-opened 7-methylguanine residues, releasing 2,6-diamino-4-hydroxy-5-(N-methyl)formamidopyrimidine.</text>
        <dbReference type="EC" id="3.2.2.23"/>
    </reaction>
</comment>
<evidence type="ECO:0000313" key="23">
    <source>
        <dbReference type="EMBL" id="NYB74547.1"/>
    </source>
</evidence>
<dbReference type="GO" id="GO:0140078">
    <property type="term" value="F:class I DNA-(apurinic or apyrimidinic site) endonuclease activity"/>
    <property type="evidence" value="ECO:0007669"/>
    <property type="project" value="UniProtKB-EC"/>
</dbReference>
<dbReference type="EMBL" id="JACBNQ010000010">
    <property type="protein sequence ID" value="NYB74547.1"/>
    <property type="molecule type" value="Genomic_DNA"/>
</dbReference>
<comment type="similarity">
    <text evidence="3">Belongs to the FPG family.</text>
</comment>
<evidence type="ECO:0000256" key="11">
    <source>
        <dbReference type="ARBA" id="ARBA00022801"/>
    </source>
</evidence>
<dbReference type="InterPro" id="IPR012319">
    <property type="entry name" value="FPG_cat"/>
</dbReference>
<dbReference type="InterPro" id="IPR000214">
    <property type="entry name" value="Znf_DNA_glyclase/AP_lyase"/>
</dbReference>
<keyword evidence="10 20" id="KW-0863">Zinc-finger</keyword>
<dbReference type="InterPro" id="IPR035937">
    <property type="entry name" value="FPG_N"/>
</dbReference>
<evidence type="ECO:0000256" key="16">
    <source>
        <dbReference type="ARBA" id="ARBA00023268"/>
    </source>
</evidence>
<dbReference type="NCBIfam" id="TIGR00577">
    <property type="entry name" value="fpg"/>
    <property type="match status" value="1"/>
</dbReference>
<evidence type="ECO:0000256" key="6">
    <source>
        <dbReference type="ARBA" id="ARBA00012720"/>
    </source>
</evidence>
<evidence type="ECO:0000256" key="1">
    <source>
        <dbReference type="ARBA" id="ARBA00001668"/>
    </source>
</evidence>
<comment type="subunit">
    <text evidence="4">Monomer.</text>
</comment>
<proteinExistence type="inferred from homology"/>
<protein>
    <recommendedName>
        <fullName evidence="7">Formamidopyrimidine-DNA glycosylase</fullName>
        <ecNumber evidence="5">3.2.2.23</ecNumber>
        <ecNumber evidence="6">4.2.99.18</ecNumber>
    </recommendedName>
    <alternativeName>
        <fullName evidence="18">DNA-(apurinic or apyrimidinic site) lyase MutM</fullName>
    </alternativeName>
</protein>
<evidence type="ECO:0000256" key="20">
    <source>
        <dbReference type="PROSITE-ProRule" id="PRU00391"/>
    </source>
</evidence>
<dbReference type="EC" id="3.2.2.23" evidence="5"/>
<evidence type="ECO:0000256" key="2">
    <source>
        <dbReference type="ARBA" id="ARBA00001947"/>
    </source>
</evidence>
<keyword evidence="16" id="KW-0511">Multifunctional enzyme</keyword>
<dbReference type="SMART" id="SM00898">
    <property type="entry name" value="Fapy_DNA_glyco"/>
    <property type="match status" value="1"/>
</dbReference>
<evidence type="ECO:0000256" key="3">
    <source>
        <dbReference type="ARBA" id="ARBA00009409"/>
    </source>
</evidence>
<evidence type="ECO:0000256" key="10">
    <source>
        <dbReference type="ARBA" id="ARBA00022771"/>
    </source>
</evidence>
<dbReference type="GO" id="GO:0008270">
    <property type="term" value="F:zinc ion binding"/>
    <property type="evidence" value="ECO:0007669"/>
    <property type="project" value="UniProtKB-KW"/>
</dbReference>
<evidence type="ECO:0000313" key="24">
    <source>
        <dbReference type="Proteomes" id="UP000611629"/>
    </source>
</evidence>
<dbReference type="Proteomes" id="UP000611629">
    <property type="component" value="Unassembled WGS sequence"/>
</dbReference>
<evidence type="ECO:0000256" key="12">
    <source>
        <dbReference type="ARBA" id="ARBA00022833"/>
    </source>
</evidence>
<dbReference type="InterPro" id="IPR020629">
    <property type="entry name" value="FPG_Glyclase"/>
</dbReference>
<evidence type="ECO:0000259" key="22">
    <source>
        <dbReference type="PROSITE" id="PS51068"/>
    </source>
</evidence>
<dbReference type="InterPro" id="IPR015886">
    <property type="entry name" value="H2TH_FPG"/>
</dbReference>
<dbReference type="GO" id="GO:0034039">
    <property type="term" value="F:8-oxo-7,8-dihydroguanine DNA N-glycosylase activity"/>
    <property type="evidence" value="ECO:0007669"/>
    <property type="project" value="TreeGrafter"/>
</dbReference>
<evidence type="ECO:0000256" key="14">
    <source>
        <dbReference type="ARBA" id="ARBA00023204"/>
    </source>
</evidence>
<comment type="caution">
    <text evidence="23">The sequence shown here is derived from an EMBL/GenBank/DDBJ whole genome shotgun (WGS) entry which is preliminary data.</text>
</comment>
<gene>
    <name evidence="23" type="primary">mutM</name>
    <name evidence="23" type="ORF">HZF24_10415</name>
</gene>
<dbReference type="SUPFAM" id="SSF57716">
    <property type="entry name" value="Glucocorticoid receptor-like (DNA-binding domain)"/>
    <property type="match status" value="1"/>
</dbReference>
<dbReference type="Pfam" id="PF06827">
    <property type="entry name" value="zf-FPG_IleRS"/>
    <property type="match status" value="1"/>
</dbReference>
<dbReference type="SUPFAM" id="SSF81624">
    <property type="entry name" value="N-terminal domain of MutM-like DNA repair proteins"/>
    <property type="match status" value="1"/>
</dbReference>
<dbReference type="PANTHER" id="PTHR22993:SF9">
    <property type="entry name" value="FORMAMIDOPYRIMIDINE-DNA GLYCOSYLASE"/>
    <property type="match status" value="1"/>
</dbReference>
<keyword evidence="11 23" id="KW-0378">Hydrolase</keyword>
<keyword evidence="15" id="KW-0456">Lyase</keyword>
<dbReference type="PROSITE" id="PS51068">
    <property type="entry name" value="FPG_CAT"/>
    <property type="match status" value="1"/>
</dbReference>
<sequence>MPELPEMETYKKLLAEKILGKTITDIEVNREKSINVSSLEFVQEIKGKQIVKIDRRAKHLIFSLNSGKHLLLHLMLGGWMYLGNEHDNPERTKQVVLSFGDMNLYFIGLRLGYLHLLDEQDLQQKFSDLGPEPLESDFTFDAFQDMLQSKRGRLKMTLTDQKTISGIGNLYSDEICFEAKIRPTVTVNSLDGDSMFSVYNSIHTVLRNAVNLGGYMEIPLFLGDQHTGGYNNHILVYDREGEKCLRCGGIIVKIELNSRKCFYCPDCQLS</sequence>
<dbReference type="SUPFAM" id="SSF46946">
    <property type="entry name" value="S13-like H2TH domain"/>
    <property type="match status" value="1"/>
</dbReference>
<dbReference type="Gene3D" id="1.10.8.50">
    <property type="match status" value="1"/>
</dbReference>
<accession>A0A974BK35</accession>
<dbReference type="PANTHER" id="PTHR22993">
    <property type="entry name" value="FORMAMIDOPYRIMIDINE-DNA GLYCOSYLASE"/>
    <property type="match status" value="1"/>
</dbReference>
<dbReference type="SMART" id="SM01232">
    <property type="entry name" value="H2TH"/>
    <property type="match status" value="1"/>
</dbReference>
<dbReference type="AlphaFoldDB" id="A0A974BK35"/>
<comment type="cofactor">
    <cofactor evidence="2">
        <name>Zn(2+)</name>
        <dbReference type="ChEBI" id="CHEBI:29105"/>
    </cofactor>
</comment>
<dbReference type="Gene3D" id="3.20.190.10">
    <property type="entry name" value="MutM-like, N-terminal"/>
    <property type="match status" value="1"/>
</dbReference>
<keyword evidence="24" id="KW-1185">Reference proteome</keyword>